<gene>
    <name evidence="2" type="ORF">MNBD_ALPHA07-264</name>
</gene>
<organism evidence="2">
    <name type="scientific">hydrothermal vent metagenome</name>
    <dbReference type="NCBI Taxonomy" id="652676"/>
    <lineage>
        <taxon>unclassified sequences</taxon>
        <taxon>metagenomes</taxon>
        <taxon>ecological metagenomes</taxon>
    </lineage>
</organism>
<protein>
    <recommendedName>
        <fullName evidence="1">Lipid/polyisoprenoid-binding YceI-like domain-containing protein</fullName>
    </recommendedName>
</protein>
<dbReference type="Pfam" id="PF04264">
    <property type="entry name" value="YceI"/>
    <property type="match status" value="1"/>
</dbReference>
<proteinExistence type="predicted"/>
<reference evidence="2" key="1">
    <citation type="submission" date="2018-06" db="EMBL/GenBank/DDBJ databases">
        <authorList>
            <person name="Zhirakovskaya E."/>
        </authorList>
    </citation>
    <scope>NUCLEOTIDE SEQUENCE</scope>
</reference>
<dbReference type="InterPro" id="IPR036761">
    <property type="entry name" value="TTHA0802/YceI-like_sf"/>
</dbReference>
<dbReference type="SMART" id="SM00867">
    <property type="entry name" value="YceI"/>
    <property type="match status" value="1"/>
</dbReference>
<dbReference type="InterPro" id="IPR007372">
    <property type="entry name" value="Lipid/polyisoprenoid-bd_YceI"/>
</dbReference>
<name>A0A3B0RGA6_9ZZZZ</name>
<dbReference type="Gene3D" id="2.40.128.110">
    <property type="entry name" value="Lipid/polyisoprenoid-binding, YceI-like"/>
    <property type="match status" value="1"/>
</dbReference>
<evidence type="ECO:0000259" key="1">
    <source>
        <dbReference type="SMART" id="SM00867"/>
    </source>
</evidence>
<dbReference type="AlphaFoldDB" id="A0A3B0RGA6"/>
<feature type="domain" description="Lipid/polyisoprenoid-binding YceI-like" evidence="1">
    <location>
        <begin position="21"/>
        <end position="181"/>
    </location>
</feature>
<dbReference type="PANTHER" id="PTHR34406">
    <property type="entry name" value="PROTEIN YCEI"/>
    <property type="match status" value="1"/>
</dbReference>
<dbReference type="PANTHER" id="PTHR34406:SF1">
    <property type="entry name" value="PROTEIN YCEI"/>
    <property type="match status" value="1"/>
</dbReference>
<sequence length="184" mass="19756">MRILILIFIFITTSAQAGPVAYQLDKARSKVQFTYEFGGNKMTGHMPVKSADMLIDLNNLPASAIAVTLDAAHARAGFLVATQAMKSASGLNTDEFPEIRFSSTGITGDLMGAVVTGDLTVRGVTRRVTLKAELYRQADTEVGDRNNLAILLTGNISRSAYGASGYRAYVGDTIHLRIIALISK</sequence>
<dbReference type="EMBL" id="UOEG01000066">
    <property type="protein sequence ID" value="VAV90912.1"/>
    <property type="molecule type" value="Genomic_DNA"/>
</dbReference>
<accession>A0A3B0RGA6</accession>
<dbReference type="SUPFAM" id="SSF101874">
    <property type="entry name" value="YceI-like"/>
    <property type="match status" value="1"/>
</dbReference>
<evidence type="ECO:0000313" key="2">
    <source>
        <dbReference type="EMBL" id="VAV90912.1"/>
    </source>
</evidence>